<sequence>MAEFTSEFQTTTEGLGAPGSSIDYFSARIESLMLRRSDFASDLDYQIESSKDSWSEVRDVRCEAPGITDRELFANLRQHPEWGRIFKNPDRVILGRKIAEGGQAEIYEGLQRTSMEEAPTKEVVVKVFKKGYSLAALKSQWPLGMVRKSSGNGSGWYCEPYTCWLMGVTLLHDGRVAFILEAYWGDLRRLIDSLMLQRHKENRRDQAPFEEKKAVRIMKQIAEGMHNLHNNDILHRDLKAANVLVWTSKRDADPRETDSMLCAIADFECSVGVVGTGFWRAPEILLAIKNSSIGLHVFTKEADVYSYAMTCYEVLTGRKPFEDHPVSQYDVVLSGQRPSLPASTYSQLRELIAKCWHCDPSTRPTFAEIKRELDKIIKSLQTK</sequence>
<comment type="caution">
    <text evidence="2">The sequence shown here is derived from an EMBL/GenBank/DDBJ whole genome shotgun (WGS) entry which is preliminary data.</text>
</comment>
<dbReference type="Gene3D" id="1.10.510.10">
    <property type="entry name" value="Transferase(Phosphotransferase) domain 1"/>
    <property type="match status" value="1"/>
</dbReference>
<dbReference type="InterPro" id="IPR008271">
    <property type="entry name" value="Ser/Thr_kinase_AS"/>
</dbReference>
<dbReference type="PANTHER" id="PTHR44329">
    <property type="entry name" value="SERINE/THREONINE-PROTEIN KINASE TNNI3K-RELATED"/>
    <property type="match status" value="1"/>
</dbReference>
<evidence type="ECO:0000259" key="1">
    <source>
        <dbReference type="PROSITE" id="PS50011"/>
    </source>
</evidence>
<dbReference type="Proteomes" id="UP000822688">
    <property type="component" value="Chromosome 3"/>
</dbReference>
<dbReference type="AlphaFoldDB" id="A0A8T0IP20"/>
<dbReference type="InterPro" id="IPR011009">
    <property type="entry name" value="Kinase-like_dom_sf"/>
</dbReference>
<reference evidence="2" key="1">
    <citation type="submission" date="2020-06" db="EMBL/GenBank/DDBJ databases">
        <title>WGS assembly of Ceratodon purpureus strain R40.</title>
        <authorList>
            <person name="Carey S.B."/>
            <person name="Jenkins J."/>
            <person name="Shu S."/>
            <person name="Lovell J.T."/>
            <person name="Sreedasyam A."/>
            <person name="Maumus F."/>
            <person name="Tiley G.P."/>
            <person name="Fernandez-Pozo N."/>
            <person name="Barry K."/>
            <person name="Chen C."/>
            <person name="Wang M."/>
            <person name="Lipzen A."/>
            <person name="Daum C."/>
            <person name="Saski C.A."/>
            <person name="Payton A.C."/>
            <person name="Mcbreen J.C."/>
            <person name="Conrad R.E."/>
            <person name="Kollar L.M."/>
            <person name="Olsson S."/>
            <person name="Huttunen S."/>
            <person name="Landis J.B."/>
            <person name="Wickett N.J."/>
            <person name="Johnson M.G."/>
            <person name="Rensing S.A."/>
            <person name="Grimwood J."/>
            <person name="Schmutz J."/>
            <person name="Mcdaniel S.F."/>
        </authorList>
    </citation>
    <scope>NUCLEOTIDE SEQUENCE</scope>
    <source>
        <strain evidence="2">R40</strain>
    </source>
</reference>
<dbReference type="SMART" id="SM00220">
    <property type="entry name" value="S_TKc"/>
    <property type="match status" value="1"/>
</dbReference>
<dbReference type="GO" id="GO:0005524">
    <property type="term" value="F:ATP binding"/>
    <property type="evidence" value="ECO:0007669"/>
    <property type="project" value="InterPro"/>
</dbReference>
<dbReference type="InterPro" id="IPR001245">
    <property type="entry name" value="Ser-Thr/Tyr_kinase_cat_dom"/>
</dbReference>
<dbReference type="InterPro" id="IPR051681">
    <property type="entry name" value="Ser/Thr_Kinases-Pseudokinases"/>
</dbReference>
<protein>
    <recommendedName>
        <fullName evidence="1">Protein kinase domain-containing protein</fullName>
    </recommendedName>
</protein>
<name>A0A8T0IP20_CERPU</name>
<dbReference type="GO" id="GO:0004674">
    <property type="term" value="F:protein serine/threonine kinase activity"/>
    <property type="evidence" value="ECO:0007669"/>
    <property type="project" value="TreeGrafter"/>
</dbReference>
<evidence type="ECO:0000313" key="2">
    <source>
        <dbReference type="EMBL" id="KAG0584571.1"/>
    </source>
</evidence>
<gene>
    <name evidence="2" type="ORF">KC19_3G218800</name>
</gene>
<dbReference type="EMBL" id="CM026423">
    <property type="protein sequence ID" value="KAG0584571.1"/>
    <property type="molecule type" value="Genomic_DNA"/>
</dbReference>
<dbReference type="Pfam" id="PF07714">
    <property type="entry name" value="PK_Tyr_Ser-Thr"/>
    <property type="match status" value="1"/>
</dbReference>
<feature type="domain" description="Protein kinase" evidence="1">
    <location>
        <begin position="92"/>
        <end position="377"/>
    </location>
</feature>
<evidence type="ECO:0000313" key="3">
    <source>
        <dbReference type="Proteomes" id="UP000822688"/>
    </source>
</evidence>
<keyword evidence="3" id="KW-1185">Reference proteome</keyword>
<organism evidence="2 3">
    <name type="scientific">Ceratodon purpureus</name>
    <name type="common">Fire moss</name>
    <name type="synonym">Dicranum purpureum</name>
    <dbReference type="NCBI Taxonomy" id="3225"/>
    <lineage>
        <taxon>Eukaryota</taxon>
        <taxon>Viridiplantae</taxon>
        <taxon>Streptophyta</taxon>
        <taxon>Embryophyta</taxon>
        <taxon>Bryophyta</taxon>
        <taxon>Bryophytina</taxon>
        <taxon>Bryopsida</taxon>
        <taxon>Dicranidae</taxon>
        <taxon>Pseudoditrichales</taxon>
        <taxon>Ditrichaceae</taxon>
        <taxon>Ceratodon</taxon>
    </lineage>
</organism>
<dbReference type="InterPro" id="IPR000719">
    <property type="entry name" value="Prot_kinase_dom"/>
</dbReference>
<dbReference type="SUPFAM" id="SSF56112">
    <property type="entry name" value="Protein kinase-like (PK-like)"/>
    <property type="match status" value="1"/>
</dbReference>
<proteinExistence type="predicted"/>
<dbReference type="PROSITE" id="PS00108">
    <property type="entry name" value="PROTEIN_KINASE_ST"/>
    <property type="match status" value="1"/>
</dbReference>
<dbReference type="PROSITE" id="PS50011">
    <property type="entry name" value="PROTEIN_KINASE_DOM"/>
    <property type="match status" value="1"/>
</dbReference>
<accession>A0A8T0IP20</accession>